<keyword evidence="8" id="KW-0963">Cytoplasm</keyword>
<comment type="function">
    <text evidence="8">Catalyzes the reduction of the glycolytic intermediate dihydroxyacetone phosphate (DHAP) to sn-glycerol 3-phosphate (G3P), the key precursor for phospholipid synthesis.</text>
</comment>
<feature type="binding site" evidence="8">
    <location>
        <position position="144"/>
    </location>
    <ligand>
        <name>sn-glycerol 3-phosphate</name>
        <dbReference type="ChEBI" id="CHEBI:57597"/>
    </ligand>
</feature>
<dbReference type="InterPro" id="IPR008927">
    <property type="entry name" value="6-PGluconate_DH-like_C_sf"/>
</dbReference>
<evidence type="ECO:0000256" key="2">
    <source>
        <dbReference type="ARBA" id="ARBA00022516"/>
    </source>
</evidence>
<comment type="catalytic activity">
    <reaction evidence="8">
        <text>sn-glycerol 3-phosphate + NAD(+) = dihydroxyacetone phosphate + NADH + H(+)</text>
        <dbReference type="Rhea" id="RHEA:11092"/>
        <dbReference type="ChEBI" id="CHEBI:15378"/>
        <dbReference type="ChEBI" id="CHEBI:57540"/>
        <dbReference type="ChEBI" id="CHEBI:57597"/>
        <dbReference type="ChEBI" id="CHEBI:57642"/>
        <dbReference type="ChEBI" id="CHEBI:57945"/>
        <dbReference type="EC" id="1.1.1.94"/>
    </reaction>
</comment>
<dbReference type="EMBL" id="JAVREJ010000006">
    <property type="protein sequence ID" value="MDT0350027.1"/>
    <property type="molecule type" value="Genomic_DNA"/>
</dbReference>
<accession>A0ABU2N7V5</accession>
<comment type="similarity">
    <text evidence="1 8 9">Belongs to the NAD-dependent glycerol-3-phosphate dehydrogenase family.</text>
</comment>
<comment type="subcellular location">
    <subcellularLocation>
        <location evidence="8">Cytoplasm</location>
    </subcellularLocation>
</comment>
<evidence type="ECO:0000256" key="8">
    <source>
        <dbReference type="HAMAP-Rule" id="MF_00394"/>
    </source>
</evidence>
<comment type="caution">
    <text evidence="8">Lacks conserved residue(s) required for the propagation of feature annotation.</text>
</comment>
<dbReference type="HAMAP" id="MF_00394">
    <property type="entry name" value="NAD_Glyc3P_dehydrog"/>
    <property type="match status" value="1"/>
</dbReference>
<reference evidence="15" key="1">
    <citation type="submission" date="2023-07" db="EMBL/GenBank/DDBJ databases">
        <title>30 novel species of actinomycetes from the DSMZ collection.</title>
        <authorList>
            <person name="Nouioui I."/>
        </authorList>
    </citation>
    <scope>NUCLEOTIDE SEQUENCE [LARGE SCALE GENOMIC DNA]</scope>
    <source>
        <strain evidence="15">DSM 45834</strain>
    </source>
</reference>
<feature type="chain" id="PRO_5046235756" description="Glycerol-3-phosphate dehydrogenase [NAD(P)+]" evidence="11">
    <location>
        <begin position="23"/>
        <end position="344"/>
    </location>
</feature>
<feature type="binding site" evidence="8">
    <location>
        <position position="266"/>
    </location>
    <ligand>
        <name>NADPH</name>
        <dbReference type="ChEBI" id="CHEBI:57783"/>
    </ligand>
</feature>
<feature type="binding site" evidence="8">
    <location>
        <position position="148"/>
    </location>
    <ligand>
        <name>NADPH</name>
        <dbReference type="ChEBI" id="CHEBI:57783"/>
    </ligand>
</feature>
<evidence type="ECO:0000259" key="13">
    <source>
        <dbReference type="Pfam" id="PF07479"/>
    </source>
</evidence>
<comment type="caution">
    <text evidence="14">The sequence shown here is derived from an EMBL/GenBank/DDBJ whole genome shotgun (WGS) entry which is preliminary data.</text>
</comment>
<feature type="domain" description="Glycerol-3-phosphate dehydrogenase NAD-dependent C-terminal" evidence="13">
    <location>
        <begin position="188"/>
        <end position="333"/>
    </location>
</feature>
<evidence type="ECO:0000256" key="7">
    <source>
        <dbReference type="ARBA" id="ARBA00023264"/>
    </source>
</evidence>
<keyword evidence="5 8" id="KW-0443">Lipid metabolism</keyword>
<evidence type="ECO:0000256" key="5">
    <source>
        <dbReference type="ARBA" id="ARBA00023098"/>
    </source>
</evidence>
<evidence type="ECO:0000256" key="1">
    <source>
        <dbReference type="ARBA" id="ARBA00011009"/>
    </source>
</evidence>
<dbReference type="Pfam" id="PF07479">
    <property type="entry name" value="NAD_Gly3P_dh_C"/>
    <property type="match status" value="1"/>
</dbReference>
<gene>
    <name evidence="8" type="primary">gpsA</name>
    <name evidence="14" type="ORF">RM445_10880</name>
</gene>
<feature type="active site" description="Proton acceptor" evidence="8">
    <location>
        <position position="199"/>
    </location>
</feature>
<evidence type="ECO:0000256" key="9">
    <source>
        <dbReference type="RuleBase" id="RU000437"/>
    </source>
</evidence>
<dbReference type="PIRSF" id="PIRSF000114">
    <property type="entry name" value="Glycerol-3-P_dh"/>
    <property type="match status" value="1"/>
</dbReference>
<dbReference type="Gene3D" id="3.40.50.720">
    <property type="entry name" value="NAD(P)-binding Rossmann-like Domain"/>
    <property type="match status" value="1"/>
</dbReference>
<evidence type="ECO:0000259" key="12">
    <source>
        <dbReference type="Pfam" id="PF01210"/>
    </source>
</evidence>
<sequence length="344" mass="34577">MAVVTILGAGAMGAALTTPALAAGNEVRLWGTWLDDDILAALRAGRPHPRIDVPIDQAAVLFDSGDLAAALDGAELVILAISSDGVVDVLRRAAPHLRPGLPLLVTTKGFGYDPDGKVGLLPPLLRAVMPGELADGCPIVAIGGPCKANEVAVGRPTAAVFGCADVGVAERAAALLGTEVYRLATTDDVDGIEASAAMKNVYAIALGIADGLAETGGEPWHNLKAATFAQAATEMQRLATALGGRAETAVGLAGVGDLEVTGLSGRNKVYGARIGRGEPATAALDEMVAAGQTVEGVAAARFAAELAEQRALDGLPLLGAITEVLAGAEEPAARITAAVLPAGR</sequence>
<dbReference type="InterPro" id="IPR013328">
    <property type="entry name" value="6PGD_dom2"/>
</dbReference>
<feature type="binding site" evidence="8">
    <location>
        <position position="267"/>
    </location>
    <ligand>
        <name>sn-glycerol 3-phosphate</name>
        <dbReference type="ChEBI" id="CHEBI:57597"/>
    </ligand>
</feature>
<dbReference type="Gene3D" id="1.10.1040.10">
    <property type="entry name" value="N-(1-d-carboxylethyl)-l-norvaline Dehydrogenase, domain 2"/>
    <property type="match status" value="1"/>
</dbReference>
<comment type="catalytic activity">
    <reaction evidence="8 10">
        <text>sn-glycerol 3-phosphate + NADP(+) = dihydroxyacetone phosphate + NADPH + H(+)</text>
        <dbReference type="Rhea" id="RHEA:11096"/>
        <dbReference type="ChEBI" id="CHEBI:15378"/>
        <dbReference type="ChEBI" id="CHEBI:57597"/>
        <dbReference type="ChEBI" id="CHEBI:57642"/>
        <dbReference type="ChEBI" id="CHEBI:57783"/>
        <dbReference type="ChEBI" id="CHEBI:58349"/>
        <dbReference type="EC" id="1.1.1.94"/>
    </reaction>
</comment>
<dbReference type="InterPro" id="IPR006109">
    <property type="entry name" value="G3P_DH_NAD-dep_C"/>
</dbReference>
<evidence type="ECO:0000256" key="4">
    <source>
        <dbReference type="ARBA" id="ARBA00023027"/>
    </source>
</evidence>
<feature type="binding site" evidence="8">
    <location>
        <position position="295"/>
    </location>
    <ligand>
        <name>NADPH</name>
        <dbReference type="ChEBI" id="CHEBI:57783"/>
    </ligand>
</feature>
<dbReference type="InterPro" id="IPR036291">
    <property type="entry name" value="NAD(P)-bd_dom_sf"/>
</dbReference>
<name>A0ABU2N7V5_9PSEU</name>
<feature type="binding site" evidence="8">
    <location>
        <position position="108"/>
    </location>
    <ligand>
        <name>NADPH</name>
        <dbReference type="ChEBI" id="CHEBI:57783"/>
    </ligand>
</feature>
<dbReference type="PANTHER" id="PTHR11728">
    <property type="entry name" value="GLYCEROL-3-PHOSPHATE DEHYDROGENASE"/>
    <property type="match status" value="1"/>
</dbReference>
<evidence type="ECO:0000313" key="15">
    <source>
        <dbReference type="Proteomes" id="UP001183202"/>
    </source>
</evidence>
<dbReference type="RefSeq" id="WP_311556059.1">
    <property type="nucleotide sequence ID" value="NZ_JAVREJ010000006.1"/>
</dbReference>
<keyword evidence="8" id="KW-0521">NADP</keyword>
<keyword evidence="15" id="KW-1185">Reference proteome</keyword>
<feature type="signal peptide" evidence="11">
    <location>
        <begin position="1"/>
        <end position="22"/>
    </location>
</feature>
<keyword evidence="8" id="KW-0547">Nucleotide-binding</keyword>
<dbReference type="Pfam" id="PF01210">
    <property type="entry name" value="NAD_Gly3P_dh_N"/>
    <property type="match status" value="1"/>
</dbReference>
<dbReference type="InterPro" id="IPR011128">
    <property type="entry name" value="G3P_DH_NAD-dep_N"/>
</dbReference>
<protein>
    <recommendedName>
        <fullName evidence="8">Glycerol-3-phosphate dehydrogenase [NAD(P)+]</fullName>
        <ecNumber evidence="8">1.1.1.94</ecNumber>
    </recommendedName>
    <alternativeName>
        <fullName evidence="8">NAD(P)(+)-dependent glycerol-3-phosphate dehydrogenase</fullName>
    </alternativeName>
    <alternativeName>
        <fullName evidence="8">NAD(P)H-dependent dihydroxyacetone-phosphate reductase</fullName>
    </alternativeName>
</protein>
<dbReference type="EC" id="1.1.1.94" evidence="8"/>
<evidence type="ECO:0000256" key="11">
    <source>
        <dbReference type="SAM" id="SignalP"/>
    </source>
</evidence>
<keyword evidence="3 8" id="KW-0560">Oxidoreductase</keyword>
<keyword evidence="4 8" id="KW-0520">NAD</keyword>
<feature type="domain" description="Glycerol-3-phosphate dehydrogenase NAD-dependent N-terminal" evidence="12">
    <location>
        <begin position="4"/>
        <end position="166"/>
    </location>
</feature>
<dbReference type="SUPFAM" id="SSF51735">
    <property type="entry name" value="NAD(P)-binding Rossmann-fold domains"/>
    <property type="match status" value="1"/>
</dbReference>
<dbReference type="InterPro" id="IPR006168">
    <property type="entry name" value="G3P_DH_NAD-dep"/>
</dbReference>
<dbReference type="Proteomes" id="UP001183202">
    <property type="component" value="Unassembled WGS sequence"/>
</dbReference>
<proteinExistence type="inferred from homology"/>
<evidence type="ECO:0000313" key="14">
    <source>
        <dbReference type="EMBL" id="MDT0350027.1"/>
    </source>
</evidence>
<evidence type="ECO:0000256" key="6">
    <source>
        <dbReference type="ARBA" id="ARBA00023209"/>
    </source>
</evidence>
<keyword evidence="7 8" id="KW-1208">Phospholipid metabolism</keyword>
<feature type="binding site" evidence="8">
    <location>
        <position position="266"/>
    </location>
    <ligand>
        <name>sn-glycerol 3-phosphate</name>
        <dbReference type="ChEBI" id="CHEBI:57597"/>
    </ligand>
</feature>
<evidence type="ECO:0000256" key="3">
    <source>
        <dbReference type="ARBA" id="ARBA00023002"/>
    </source>
</evidence>
<comment type="pathway">
    <text evidence="8">Membrane lipid metabolism; glycerophospholipid metabolism.</text>
</comment>
<dbReference type="PANTHER" id="PTHR11728:SF1">
    <property type="entry name" value="GLYCEROL-3-PHOSPHATE DEHYDROGENASE [NAD(+)] 2, CHLOROPLASTIC"/>
    <property type="match status" value="1"/>
</dbReference>
<feature type="binding site" evidence="8">
    <location>
        <position position="257"/>
    </location>
    <ligand>
        <name>sn-glycerol 3-phosphate</name>
        <dbReference type="ChEBI" id="CHEBI:57597"/>
    </ligand>
</feature>
<keyword evidence="2 8" id="KW-0444">Lipid biosynthesis</keyword>
<keyword evidence="11" id="KW-0732">Signal</keyword>
<dbReference type="PRINTS" id="PR00077">
    <property type="entry name" value="GPDHDRGNASE"/>
</dbReference>
<evidence type="ECO:0000256" key="10">
    <source>
        <dbReference type="RuleBase" id="RU000439"/>
    </source>
</evidence>
<feature type="binding site" evidence="8">
    <location>
        <position position="199"/>
    </location>
    <ligand>
        <name>sn-glycerol 3-phosphate</name>
        <dbReference type="ChEBI" id="CHEBI:57597"/>
    </ligand>
</feature>
<keyword evidence="6 8" id="KW-0594">Phospholipid biosynthesis</keyword>
<organism evidence="14 15">
    <name type="scientific">Pseudonocardia charpentierae</name>
    <dbReference type="NCBI Taxonomy" id="3075545"/>
    <lineage>
        <taxon>Bacteria</taxon>
        <taxon>Bacillati</taxon>
        <taxon>Actinomycetota</taxon>
        <taxon>Actinomycetes</taxon>
        <taxon>Pseudonocardiales</taxon>
        <taxon>Pseudonocardiaceae</taxon>
        <taxon>Pseudonocardia</taxon>
    </lineage>
</organism>
<dbReference type="SUPFAM" id="SSF48179">
    <property type="entry name" value="6-phosphogluconate dehydrogenase C-terminal domain-like"/>
    <property type="match status" value="1"/>
</dbReference>
<feature type="binding site" evidence="8">
    <location>
        <position position="108"/>
    </location>
    <ligand>
        <name>sn-glycerol 3-phosphate</name>
        <dbReference type="ChEBI" id="CHEBI:57597"/>
    </ligand>
</feature>